<dbReference type="InterPro" id="IPR009003">
    <property type="entry name" value="Peptidase_S1_PA"/>
</dbReference>
<evidence type="ECO:0000256" key="2">
    <source>
        <dbReference type="ARBA" id="ARBA00022670"/>
    </source>
</evidence>
<dbReference type="Pfam" id="PF02983">
    <property type="entry name" value="Pro_Al_protease"/>
    <property type="match status" value="1"/>
</dbReference>
<keyword evidence="7" id="KW-1015">Disulfide bond</keyword>
<feature type="domain" description="Peptidase S1A alpha-lytic prodomain" evidence="8">
    <location>
        <begin position="154"/>
        <end position="212"/>
    </location>
</feature>
<dbReference type="InterPro" id="IPR004236">
    <property type="entry name" value="Pept_S1_alpha_lytic"/>
</dbReference>
<comment type="caution">
    <text evidence="9">The sequence shown here is derived from an EMBL/GenBank/DDBJ whole genome shotgun (WGS) entry which is preliminary data.</text>
</comment>
<name>A0ABN0T256_9PSEU</name>
<protein>
    <recommendedName>
        <fullName evidence="8">Peptidase S1A alpha-lytic prodomain domain-containing protein</fullName>
    </recommendedName>
</protein>
<evidence type="ECO:0000256" key="1">
    <source>
        <dbReference type="ARBA" id="ARBA00007664"/>
    </source>
</evidence>
<dbReference type="InterPro" id="IPR035070">
    <property type="entry name" value="Streptogrisin_prodomain"/>
</dbReference>
<dbReference type="Proteomes" id="UP001500416">
    <property type="component" value="Unassembled WGS sequence"/>
</dbReference>
<keyword evidence="5" id="KW-0720">Serine protease</keyword>
<dbReference type="Gene3D" id="2.60.120.380">
    <property type="match status" value="1"/>
</dbReference>
<keyword evidence="3" id="KW-0732">Signal</keyword>
<dbReference type="Gene3D" id="3.30.300.50">
    <property type="match status" value="2"/>
</dbReference>
<evidence type="ECO:0000256" key="3">
    <source>
        <dbReference type="ARBA" id="ARBA00022729"/>
    </source>
</evidence>
<keyword evidence="10" id="KW-1185">Reference proteome</keyword>
<accession>A0ABN0T256</accession>
<dbReference type="InterPro" id="IPR001316">
    <property type="entry name" value="Pept_S1A_streptogrisin"/>
</dbReference>
<keyword evidence="6" id="KW-0865">Zymogen</keyword>
<dbReference type="InterPro" id="IPR043504">
    <property type="entry name" value="Peptidase_S1_PA_chymotrypsin"/>
</dbReference>
<evidence type="ECO:0000256" key="4">
    <source>
        <dbReference type="ARBA" id="ARBA00022801"/>
    </source>
</evidence>
<dbReference type="PRINTS" id="PR00861">
    <property type="entry name" value="ALYTICPTASE"/>
</dbReference>
<evidence type="ECO:0000313" key="10">
    <source>
        <dbReference type="Proteomes" id="UP001500416"/>
    </source>
</evidence>
<organism evidence="9 10">
    <name type="scientific">Saccharothrix mutabilis subsp. mutabilis</name>
    <dbReference type="NCBI Taxonomy" id="66855"/>
    <lineage>
        <taxon>Bacteria</taxon>
        <taxon>Bacillati</taxon>
        <taxon>Actinomycetota</taxon>
        <taxon>Actinomycetes</taxon>
        <taxon>Pseudonocardiales</taxon>
        <taxon>Pseudonocardiaceae</taxon>
        <taxon>Saccharothrix</taxon>
    </lineage>
</organism>
<evidence type="ECO:0000313" key="9">
    <source>
        <dbReference type="EMBL" id="GAA0209962.1"/>
    </source>
</evidence>
<dbReference type="EMBL" id="BAAABU010000001">
    <property type="protein sequence ID" value="GAA0209962.1"/>
    <property type="molecule type" value="Genomic_DNA"/>
</dbReference>
<evidence type="ECO:0000259" key="8">
    <source>
        <dbReference type="Pfam" id="PF02983"/>
    </source>
</evidence>
<proteinExistence type="inferred from homology"/>
<evidence type="ECO:0000256" key="7">
    <source>
        <dbReference type="ARBA" id="ARBA00023157"/>
    </source>
</evidence>
<dbReference type="Gene3D" id="2.40.10.10">
    <property type="entry name" value="Trypsin-like serine proteases"/>
    <property type="match status" value="2"/>
</dbReference>
<evidence type="ECO:0000256" key="6">
    <source>
        <dbReference type="ARBA" id="ARBA00023145"/>
    </source>
</evidence>
<evidence type="ECO:0000256" key="5">
    <source>
        <dbReference type="ARBA" id="ARBA00022825"/>
    </source>
</evidence>
<gene>
    <name evidence="9" type="ORF">GCM10010492_04690</name>
</gene>
<sequence length="522" mass="52850">MARRPPGVRRSAAPRGRLTISRSYDRSGITANGRTQLLFTGNPCLPSRRTPMSRLLRPFVVAAALAAGVATAPASAAPAGQDAEILSAIQRDLGLSADQARARLAADSASSIQAGDLRKRLADRFGGAWIDAAGTLRVAVTDAAALPGARVVARSERELDALKSKLDGRAASAPVPAVGWYVDVATNSVVVKSHPAKLAAARAFVAASGVPAAAVRHVTTDESPRPLIDVIGGNAYNIGSGSRCSVGFSVNGGFVTAGHCGSTGATTSNPSGTFRGSSFPGNDYAWVQVAAGNTPRGLVNNYSGGTVSVAGSQDAAVGATVCRSGSTTGWHCGRIQARNSSVTYPQGTVTGLIQTTVCAEPGDSGGSLLAGNQAQGVTSGGSGNCSSGGTTYFQPVNEILQAYGLTLITGGGGDPNPPTGCSSSEATFNGSLAAGGQAYQPNGSYYQSTVSGAHVGCLVGPTGADYDLYLQKWNGSSWAVVAKADSPSATESLTYNGTPGYYRYRVHAYSGSGSYTLGITNP</sequence>
<reference evidence="9 10" key="1">
    <citation type="journal article" date="2019" name="Int. J. Syst. Evol. Microbiol.">
        <title>The Global Catalogue of Microorganisms (GCM) 10K type strain sequencing project: providing services to taxonomists for standard genome sequencing and annotation.</title>
        <authorList>
            <consortium name="The Broad Institute Genomics Platform"/>
            <consortium name="The Broad Institute Genome Sequencing Center for Infectious Disease"/>
            <person name="Wu L."/>
            <person name="Ma J."/>
        </authorList>
    </citation>
    <scope>NUCLEOTIDE SEQUENCE [LARGE SCALE GENOMIC DNA]</scope>
    <source>
        <strain evidence="9 10">JCM 3380</strain>
    </source>
</reference>
<dbReference type="SUPFAM" id="SSF50494">
    <property type="entry name" value="Trypsin-like serine proteases"/>
    <property type="match status" value="1"/>
</dbReference>
<dbReference type="CDD" id="cd21112">
    <property type="entry name" value="alphaLP-like"/>
    <property type="match status" value="1"/>
</dbReference>
<keyword evidence="2" id="KW-0645">Protease</keyword>
<comment type="similarity">
    <text evidence="1">Belongs to the peptidase S1 family.</text>
</comment>
<keyword evidence="4" id="KW-0378">Hydrolase</keyword>